<dbReference type="PROSITE" id="PS00463">
    <property type="entry name" value="ZN2_CY6_FUNGAL_1"/>
    <property type="match status" value="1"/>
</dbReference>
<sequence>MGGIPYTSGGCGTCRRRKVKCDETKPECLRCTKYGHKCTGYDKNKVFVHGRTGKVVEKPGPGKLAPNSNLALVKGTKIDGTLNANPLLRSQLFTNFIEAYLPPRAYLRDTSGLNILQTIPDLTADSVVLEKAGICLAAVYLATQNQDDWLFQYSSRLYGNTLRSLHSKITSGAKLSPDMLYTTVILQIYELINCSPPGFGAWIAHVQGGVAISTQTSIEGEESLAEKLFRRQLKFVTLCDAIGKRQAPYLYNTQLWRDNHTHGQEEPDPVDQFIDLLAKCTATMEQVDRFVVAQPASPGKDLQTGDQLLRVCLKLEENLHQACISMQQKLGSPKIATQRSFPQGDFRNTLYTKLFAPPLEFASLTCAESHMLYWSTFILLYPLIGELYSIIDGPHKSSPVPVYYDTTNGESTPSGNTTNTTTLSDDVHTAYIALAEHSANEICRSVLYCIQPDMKTLGAQQLLAPLSQSLQFFHVEGLTAKLRWCQDVLTALTHMGLGIAPFLKEMVWPQYRSAQERRHAAQRLLNT</sequence>
<dbReference type="Proteomes" id="UP000654913">
    <property type="component" value="Chromosome 1"/>
</dbReference>
<dbReference type="EMBL" id="AP024443">
    <property type="protein sequence ID" value="BCS18778.1"/>
    <property type="molecule type" value="Genomic_DNA"/>
</dbReference>
<keyword evidence="7" id="KW-1185">Reference proteome</keyword>
<evidence type="ECO:0000256" key="2">
    <source>
        <dbReference type="ARBA" id="ARBA00023125"/>
    </source>
</evidence>
<keyword evidence="3" id="KW-0804">Transcription</keyword>
<evidence type="ECO:0000313" key="7">
    <source>
        <dbReference type="Proteomes" id="UP000654913"/>
    </source>
</evidence>
<dbReference type="RefSeq" id="XP_041550972.1">
    <property type="nucleotide sequence ID" value="XM_041697715.1"/>
</dbReference>
<name>A0A7R7XCM3_9EURO</name>
<protein>
    <recommendedName>
        <fullName evidence="5">Zn(2)-C6 fungal-type domain-containing protein</fullName>
    </recommendedName>
</protein>
<dbReference type="CDD" id="cd00067">
    <property type="entry name" value="GAL4"/>
    <property type="match status" value="1"/>
</dbReference>
<accession>A0A7R7XCM3</accession>
<organism evidence="6 7">
    <name type="scientific">Aspergillus puulaauensis</name>
    <dbReference type="NCBI Taxonomy" id="1220207"/>
    <lineage>
        <taxon>Eukaryota</taxon>
        <taxon>Fungi</taxon>
        <taxon>Dikarya</taxon>
        <taxon>Ascomycota</taxon>
        <taxon>Pezizomycotina</taxon>
        <taxon>Eurotiomycetes</taxon>
        <taxon>Eurotiomycetidae</taxon>
        <taxon>Eurotiales</taxon>
        <taxon>Aspergillaceae</taxon>
        <taxon>Aspergillus</taxon>
    </lineage>
</organism>
<dbReference type="PROSITE" id="PS50048">
    <property type="entry name" value="ZN2_CY6_FUNGAL_2"/>
    <property type="match status" value="1"/>
</dbReference>
<dbReference type="PANTHER" id="PTHR38111:SF11">
    <property type="entry name" value="TRANSCRIPTION FACTOR DOMAIN-CONTAINING PROTEIN-RELATED"/>
    <property type="match status" value="1"/>
</dbReference>
<dbReference type="InterPro" id="IPR001138">
    <property type="entry name" value="Zn2Cys6_DnaBD"/>
</dbReference>
<dbReference type="InterPro" id="IPR053178">
    <property type="entry name" value="Osmoadaptation_assoc"/>
</dbReference>
<keyword evidence="1" id="KW-0805">Transcription regulation</keyword>
<reference evidence="6" key="1">
    <citation type="submission" date="2021-01" db="EMBL/GenBank/DDBJ databases">
        <authorList>
            <consortium name="Aspergillus puulaauensis MK2 genome sequencing consortium"/>
            <person name="Kazuki M."/>
            <person name="Futagami T."/>
        </authorList>
    </citation>
    <scope>NUCLEOTIDE SEQUENCE</scope>
    <source>
        <strain evidence="6">MK2</strain>
    </source>
</reference>
<dbReference type="OrthoDB" id="4491390at2759"/>
<dbReference type="PANTHER" id="PTHR38111">
    <property type="entry name" value="ZN(2)-C6 FUNGAL-TYPE DOMAIN-CONTAINING PROTEIN-RELATED"/>
    <property type="match status" value="1"/>
</dbReference>
<dbReference type="GO" id="GO:0008270">
    <property type="term" value="F:zinc ion binding"/>
    <property type="evidence" value="ECO:0007669"/>
    <property type="project" value="InterPro"/>
</dbReference>
<dbReference type="GeneID" id="64968783"/>
<dbReference type="GO" id="GO:0000981">
    <property type="term" value="F:DNA-binding transcription factor activity, RNA polymerase II-specific"/>
    <property type="evidence" value="ECO:0007669"/>
    <property type="project" value="InterPro"/>
</dbReference>
<dbReference type="SMART" id="SM00066">
    <property type="entry name" value="GAL4"/>
    <property type="match status" value="1"/>
</dbReference>
<reference evidence="6" key="2">
    <citation type="submission" date="2021-02" db="EMBL/GenBank/DDBJ databases">
        <title>Aspergillus puulaauensis MK2 genome sequence.</title>
        <authorList>
            <person name="Futagami T."/>
            <person name="Mori K."/>
            <person name="Kadooka C."/>
            <person name="Tanaka T."/>
        </authorList>
    </citation>
    <scope>NUCLEOTIDE SEQUENCE</scope>
    <source>
        <strain evidence="6">MK2</strain>
    </source>
</reference>
<dbReference type="InterPro" id="IPR036864">
    <property type="entry name" value="Zn2-C6_fun-type_DNA-bd_sf"/>
</dbReference>
<evidence type="ECO:0000256" key="4">
    <source>
        <dbReference type="ARBA" id="ARBA00023242"/>
    </source>
</evidence>
<proteinExistence type="predicted"/>
<dbReference type="Pfam" id="PF00172">
    <property type="entry name" value="Zn_clus"/>
    <property type="match status" value="1"/>
</dbReference>
<evidence type="ECO:0000256" key="3">
    <source>
        <dbReference type="ARBA" id="ARBA00023163"/>
    </source>
</evidence>
<dbReference type="SUPFAM" id="SSF57701">
    <property type="entry name" value="Zn2/Cys6 DNA-binding domain"/>
    <property type="match status" value="1"/>
</dbReference>
<keyword evidence="4" id="KW-0539">Nucleus</keyword>
<dbReference type="Gene3D" id="4.10.240.10">
    <property type="entry name" value="Zn(2)-C6 fungal-type DNA-binding domain"/>
    <property type="match status" value="1"/>
</dbReference>
<dbReference type="GO" id="GO:0003677">
    <property type="term" value="F:DNA binding"/>
    <property type="evidence" value="ECO:0007669"/>
    <property type="project" value="UniProtKB-KW"/>
</dbReference>
<keyword evidence="2" id="KW-0238">DNA-binding</keyword>
<evidence type="ECO:0000313" key="6">
    <source>
        <dbReference type="EMBL" id="BCS18778.1"/>
    </source>
</evidence>
<evidence type="ECO:0000259" key="5">
    <source>
        <dbReference type="PROSITE" id="PS50048"/>
    </source>
</evidence>
<dbReference type="AlphaFoldDB" id="A0A7R7XCM3"/>
<evidence type="ECO:0000256" key="1">
    <source>
        <dbReference type="ARBA" id="ARBA00023015"/>
    </source>
</evidence>
<dbReference type="KEGG" id="apuu:APUU_11606S"/>
<gene>
    <name evidence="6" type="ORF">APUU_11606S</name>
</gene>
<feature type="domain" description="Zn(2)-C6 fungal-type" evidence="5">
    <location>
        <begin position="10"/>
        <end position="39"/>
    </location>
</feature>